<dbReference type="PROSITE" id="PS50011">
    <property type="entry name" value="PROTEIN_KINASE_DOM"/>
    <property type="match status" value="1"/>
</dbReference>
<dbReference type="AlphaFoldDB" id="A0A0E0A3E7"/>
<feature type="compositionally biased region" description="Low complexity" evidence="1">
    <location>
        <begin position="613"/>
        <end position="626"/>
    </location>
</feature>
<dbReference type="InterPro" id="IPR000719">
    <property type="entry name" value="Prot_kinase_dom"/>
</dbReference>
<organism evidence="3">
    <name type="scientific">Oryza glumipatula</name>
    <dbReference type="NCBI Taxonomy" id="40148"/>
    <lineage>
        <taxon>Eukaryota</taxon>
        <taxon>Viridiplantae</taxon>
        <taxon>Streptophyta</taxon>
        <taxon>Embryophyta</taxon>
        <taxon>Tracheophyta</taxon>
        <taxon>Spermatophyta</taxon>
        <taxon>Magnoliopsida</taxon>
        <taxon>Liliopsida</taxon>
        <taxon>Poales</taxon>
        <taxon>Poaceae</taxon>
        <taxon>BOP clade</taxon>
        <taxon>Oryzoideae</taxon>
        <taxon>Oryzeae</taxon>
        <taxon>Oryzinae</taxon>
        <taxon>Oryza</taxon>
    </lineage>
</organism>
<dbReference type="GO" id="GO:0005524">
    <property type="term" value="F:ATP binding"/>
    <property type="evidence" value="ECO:0007669"/>
    <property type="project" value="InterPro"/>
</dbReference>
<dbReference type="eggNOG" id="KOG0192">
    <property type="taxonomic scope" value="Eukaryota"/>
</dbReference>
<dbReference type="Gene3D" id="1.10.510.10">
    <property type="entry name" value="Transferase(Phosphotransferase) domain 1"/>
    <property type="match status" value="1"/>
</dbReference>
<reference evidence="3" key="1">
    <citation type="submission" date="2015-04" db="UniProtKB">
        <authorList>
            <consortium name="EnsemblPlants"/>
        </authorList>
    </citation>
    <scope>IDENTIFICATION</scope>
</reference>
<reference evidence="3" key="2">
    <citation type="submission" date="2018-05" db="EMBL/GenBank/DDBJ databases">
        <title>OgluRS3 (Oryza glumaepatula Reference Sequence Version 3).</title>
        <authorList>
            <person name="Zhang J."/>
            <person name="Kudrna D."/>
            <person name="Lee S."/>
            <person name="Talag J."/>
            <person name="Welchert J."/>
            <person name="Wing R.A."/>
        </authorList>
    </citation>
    <scope>NUCLEOTIDE SEQUENCE [LARGE SCALE GENOMIC DNA]</scope>
</reference>
<name>A0A0E0A3E7_9ORYZ</name>
<evidence type="ECO:0000313" key="4">
    <source>
        <dbReference type="Proteomes" id="UP000026961"/>
    </source>
</evidence>
<dbReference type="STRING" id="40148.A0A0E0A3E7"/>
<feature type="compositionally biased region" description="Polar residues" evidence="1">
    <location>
        <begin position="636"/>
        <end position="645"/>
    </location>
</feature>
<dbReference type="Pfam" id="PF07714">
    <property type="entry name" value="PK_Tyr_Ser-Thr"/>
    <property type="match status" value="1"/>
</dbReference>
<keyword evidence="4" id="KW-1185">Reference proteome</keyword>
<evidence type="ECO:0000313" key="3">
    <source>
        <dbReference type="EnsemblPlants" id="OGLUM05G28970.1"/>
    </source>
</evidence>
<accession>A0A0E0A3E7</accession>
<feature type="domain" description="Protein kinase" evidence="2">
    <location>
        <begin position="238"/>
        <end position="496"/>
    </location>
</feature>
<dbReference type="Proteomes" id="UP000026961">
    <property type="component" value="Chromosome 5"/>
</dbReference>
<evidence type="ECO:0000256" key="1">
    <source>
        <dbReference type="SAM" id="MobiDB-lite"/>
    </source>
</evidence>
<protein>
    <recommendedName>
        <fullName evidence="2">Protein kinase domain-containing protein</fullName>
    </recommendedName>
</protein>
<feature type="compositionally biased region" description="Low complexity" evidence="1">
    <location>
        <begin position="564"/>
        <end position="605"/>
    </location>
</feature>
<dbReference type="InterPro" id="IPR010632">
    <property type="entry name" value="DUF1221"/>
</dbReference>
<sequence length="702" mass="77379">MEQLRQVGEAIGGVNALMAFHDDLRCINPRQCALLAHAYALAFRAVAGELRARLRFHDRLTKWKPLDDPLRELHRVVRDGEAYIRHCLLLDPAHWWARAAAATHGTECVEHHLHNLLWCVSVVVEAVENVSEVTGSDPDELARRRLALARDYDKDLLDPKLFRERLGETFLATRELAARMDMAWKEDRWLLSQLLNERKGPTSSPEPPLTRQEHRLADLLAAPRGKLHPASVLLMSDFHMRRRLGGNGNLKEVQWLGEAFAVKHVVGVDAEAAAAEVAALASVSPHPNVAHCRYCFHDEEKRELYMVMDQLMSKDLGSYVKEVNSAKRRAPLPLVVVVDTMLQIACGMAHLHSNKMYHGNLNPSNVLVKPRHGDAYLHVKVAGFVSGSGTANAANPCIWCAPEVVGNEAAATEKGNVYSFGMICFELITGKIPFEDNHLQGENMSKNIRAGERPLFPFQSPKYLTSLTRRCWHGEAAQRPPFHSICRVLRYVKRFLVMNNPEQAAADAAGAGPAVDYLDMEAQLLRRFPEWEGNGVADVPFEMYAYRVMERDKMSNACRDRSSDSGSDGNSLWGDDSASGGSSTTATDASASSRPLLDRSGSTRSSPPPPPRKVAIAAAKAGKCRSGIVTRLKPSSKITASSMSVTCAGPPQKSRSMGTVRPPPVVARRTPRIKSDGHLNRAAIPPTRRRKSGGNASDSELA</sequence>
<dbReference type="Gramene" id="OGLUM05G28970.1">
    <property type="protein sequence ID" value="OGLUM05G28970.1"/>
    <property type="gene ID" value="OGLUM05G28970"/>
</dbReference>
<dbReference type="HOGENOM" id="CLU_012892_0_0_1"/>
<dbReference type="GO" id="GO:0004674">
    <property type="term" value="F:protein serine/threonine kinase activity"/>
    <property type="evidence" value="ECO:0007669"/>
    <property type="project" value="TreeGrafter"/>
</dbReference>
<feature type="region of interest" description="Disordered" evidence="1">
    <location>
        <begin position="557"/>
        <end position="702"/>
    </location>
</feature>
<dbReference type="EnsemblPlants" id="OGLUM05G28970.1">
    <property type="protein sequence ID" value="OGLUM05G28970.1"/>
    <property type="gene ID" value="OGLUM05G28970"/>
</dbReference>
<dbReference type="SUPFAM" id="SSF56112">
    <property type="entry name" value="Protein kinase-like (PK-like)"/>
    <property type="match status" value="1"/>
</dbReference>
<dbReference type="PANTHER" id="PTHR44329">
    <property type="entry name" value="SERINE/THREONINE-PROTEIN KINASE TNNI3K-RELATED"/>
    <property type="match status" value="1"/>
</dbReference>
<dbReference type="Pfam" id="PF06760">
    <property type="entry name" value="DUF1221"/>
    <property type="match status" value="1"/>
</dbReference>
<dbReference type="PANTHER" id="PTHR44329:SF260">
    <property type="entry name" value="PROTEIN KINASE DOMAIN-CONTAINING PROTEIN"/>
    <property type="match status" value="1"/>
</dbReference>
<dbReference type="InterPro" id="IPR011009">
    <property type="entry name" value="Kinase-like_dom_sf"/>
</dbReference>
<proteinExistence type="predicted"/>
<evidence type="ECO:0000259" key="2">
    <source>
        <dbReference type="PROSITE" id="PS50011"/>
    </source>
</evidence>
<dbReference type="InterPro" id="IPR001245">
    <property type="entry name" value="Ser-Thr/Tyr_kinase_cat_dom"/>
</dbReference>
<dbReference type="InterPro" id="IPR051681">
    <property type="entry name" value="Ser/Thr_Kinases-Pseudokinases"/>
</dbReference>